<dbReference type="EMBL" id="ML978068">
    <property type="protein sequence ID" value="KAF2017051.1"/>
    <property type="molecule type" value="Genomic_DNA"/>
</dbReference>
<gene>
    <name evidence="3" type="ORF">BU24DRAFT_420078</name>
</gene>
<dbReference type="InterPro" id="IPR056009">
    <property type="entry name" value="DUF7587"/>
</dbReference>
<accession>A0A6A5XWH3</accession>
<dbReference type="Proteomes" id="UP000799778">
    <property type="component" value="Unassembled WGS sequence"/>
</dbReference>
<evidence type="ECO:0000313" key="3">
    <source>
        <dbReference type="EMBL" id="KAF2017051.1"/>
    </source>
</evidence>
<keyword evidence="4" id="KW-1185">Reference proteome</keyword>
<feature type="compositionally biased region" description="Pro residues" evidence="1">
    <location>
        <begin position="11"/>
        <end position="21"/>
    </location>
</feature>
<evidence type="ECO:0000259" key="2">
    <source>
        <dbReference type="Pfam" id="PF24494"/>
    </source>
</evidence>
<dbReference type="PANTHER" id="PTHR40781">
    <property type="match status" value="1"/>
</dbReference>
<protein>
    <recommendedName>
        <fullName evidence="2">DUF7587 domain-containing protein</fullName>
    </recommendedName>
</protein>
<dbReference type="RefSeq" id="XP_033385390.1">
    <property type="nucleotide sequence ID" value="XM_033527391.1"/>
</dbReference>
<dbReference type="PANTHER" id="PTHR40781:SF1">
    <property type="match status" value="1"/>
</dbReference>
<dbReference type="GeneID" id="54284788"/>
<evidence type="ECO:0000256" key="1">
    <source>
        <dbReference type="SAM" id="MobiDB-lite"/>
    </source>
</evidence>
<dbReference type="Pfam" id="PF24494">
    <property type="entry name" value="DUF7587"/>
    <property type="match status" value="1"/>
</dbReference>
<sequence length="182" mass="20272">MHHHRSTSYTPPSPTSPPPTSVPDLVFRVHRPGAQTRYSFGTGFRSKNQTTILNQLANLSQFALAHLLGQTNISSPLISVYDNQAHAEYIAQRYAQMYNEETLVVTIDTKYFARGPVFRAADLLAGRDENSALSEWEELLHRGEYLIMYKIPPQAVRVEVKVGWVGNSKRDSAGSVGVVGSR</sequence>
<reference evidence="3" key="1">
    <citation type="journal article" date="2020" name="Stud. Mycol.">
        <title>101 Dothideomycetes genomes: a test case for predicting lifestyles and emergence of pathogens.</title>
        <authorList>
            <person name="Haridas S."/>
            <person name="Albert R."/>
            <person name="Binder M."/>
            <person name="Bloem J."/>
            <person name="Labutti K."/>
            <person name="Salamov A."/>
            <person name="Andreopoulos B."/>
            <person name="Baker S."/>
            <person name="Barry K."/>
            <person name="Bills G."/>
            <person name="Bluhm B."/>
            <person name="Cannon C."/>
            <person name="Castanera R."/>
            <person name="Culley D."/>
            <person name="Daum C."/>
            <person name="Ezra D."/>
            <person name="Gonzalez J."/>
            <person name="Henrissat B."/>
            <person name="Kuo A."/>
            <person name="Liang C."/>
            <person name="Lipzen A."/>
            <person name="Lutzoni F."/>
            <person name="Magnuson J."/>
            <person name="Mondo S."/>
            <person name="Nolan M."/>
            <person name="Ohm R."/>
            <person name="Pangilinan J."/>
            <person name="Park H.-J."/>
            <person name="Ramirez L."/>
            <person name="Alfaro M."/>
            <person name="Sun H."/>
            <person name="Tritt A."/>
            <person name="Yoshinaga Y."/>
            <person name="Zwiers L.-H."/>
            <person name="Turgeon B."/>
            <person name="Goodwin S."/>
            <person name="Spatafora J."/>
            <person name="Crous P."/>
            <person name="Grigoriev I."/>
        </authorList>
    </citation>
    <scope>NUCLEOTIDE SEQUENCE</scope>
    <source>
        <strain evidence="3">CBS 175.79</strain>
    </source>
</reference>
<feature type="domain" description="DUF7587" evidence="2">
    <location>
        <begin position="22"/>
        <end position="162"/>
    </location>
</feature>
<organism evidence="3 4">
    <name type="scientific">Aaosphaeria arxii CBS 175.79</name>
    <dbReference type="NCBI Taxonomy" id="1450172"/>
    <lineage>
        <taxon>Eukaryota</taxon>
        <taxon>Fungi</taxon>
        <taxon>Dikarya</taxon>
        <taxon>Ascomycota</taxon>
        <taxon>Pezizomycotina</taxon>
        <taxon>Dothideomycetes</taxon>
        <taxon>Pleosporomycetidae</taxon>
        <taxon>Pleosporales</taxon>
        <taxon>Pleosporales incertae sedis</taxon>
        <taxon>Aaosphaeria</taxon>
    </lineage>
</organism>
<feature type="region of interest" description="Disordered" evidence="1">
    <location>
        <begin position="1"/>
        <end position="23"/>
    </location>
</feature>
<dbReference type="OrthoDB" id="88561at2759"/>
<proteinExistence type="predicted"/>
<name>A0A6A5XWH3_9PLEO</name>
<evidence type="ECO:0000313" key="4">
    <source>
        <dbReference type="Proteomes" id="UP000799778"/>
    </source>
</evidence>
<dbReference type="AlphaFoldDB" id="A0A6A5XWH3"/>